<organism evidence="3 4">
    <name type="scientific">Pseudoalteromonas prydzensis</name>
    <dbReference type="NCBI Taxonomy" id="182141"/>
    <lineage>
        <taxon>Bacteria</taxon>
        <taxon>Pseudomonadati</taxon>
        <taxon>Pseudomonadota</taxon>
        <taxon>Gammaproteobacteria</taxon>
        <taxon>Alteromonadales</taxon>
        <taxon>Pseudoalteromonadaceae</taxon>
        <taxon>Pseudoalteromonas</taxon>
    </lineage>
</organism>
<accession>A0ABR9FSN6</accession>
<evidence type="ECO:0000313" key="4">
    <source>
        <dbReference type="Proteomes" id="UP000707245"/>
    </source>
</evidence>
<name>A0ABR9FSN6_9GAMM</name>
<dbReference type="PROSITE" id="PS51257">
    <property type="entry name" value="PROKAR_LIPOPROTEIN"/>
    <property type="match status" value="1"/>
</dbReference>
<evidence type="ECO:0000256" key="2">
    <source>
        <dbReference type="SAM" id="SignalP"/>
    </source>
</evidence>
<evidence type="ECO:0008006" key="5">
    <source>
        <dbReference type="Google" id="ProtNLM"/>
    </source>
</evidence>
<comment type="caution">
    <text evidence="3">The sequence shown here is derived from an EMBL/GenBank/DDBJ whole genome shotgun (WGS) entry which is preliminary data.</text>
</comment>
<dbReference type="Proteomes" id="UP000707245">
    <property type="component" value="Unassembled WGS sequence"/>
</dbReference>
<proteinExistence type="predicted"/>
<feature type="signal peptide" evidence="2">
    <location>
        <begin position="1"/>
        <end position="24"/>
    </location>
</feature>
<sequence length="522" mass="53092">MFTNKKSLLALSIASVFALSGCFSDDDGNDYAPDPDDGGSVVAPEAPVEIGAVVYGNIVDVEDSATLPSTVTFYEAGVASENIVDVDGNVTATVPSDDGSFVFQLKDGADIDEVTAVVTSEGYVSKSFILDLTEFGSDDISLTLGLTSEDNVAVFTSEPVALTGGSSATEIKVPVMGDDGASSEVTIPANTVLQDANGDPVTGSVTVKLTTAKPGSTSFAAIIPEGLNEPNATTVLKPAGVTSVEMFNADDVKVKQFSSPINVNMAVETGTTGPLALSSNDEDTGKWAQETEQVTVASDVGSFTTSHLTLFAGSVSAPVCGSPITFNFDGDAIPNPSGLTLSLLSTDGSKSYNVKGNNFTISQGKISRAGISNESTAVVQLTDVEGNVWFESDDEVALCTAGVGQAVAATLVNPIDPVSETLSITAVCSNDDSVSIGASGALVKYKLGNKGSKVAKGDGAGNYALNNMVSGEDYTVTVKYKKSLSSIADATFTVTADGTDDTRSESLVCPTSTGGTGGTGGN</sequence>
<evidence type="ECO:0000313" key="3">
    <source>
        <dbReference type="EMBL" id="MBE0459827.1"/>
    </source>
</evidence>
<feature type="chain" id="PRO_5045603037" description="Carboxypeptidase regulatory-like domain-containing protein" evidence="2">
    <location>
        <begin position="25"/>
        <end position="522"/>
    </location>
</feature>
<dbReference type="RefSeq" id="WP_192543144.1">
    <property type="nucleotide sequence ID" value="NZ_RRZA01000117.1"/>
</dbReference>
<reference evidence="3 4" key="1">
    <citation type="submission" date="2020-07" db="EMBL/GenBank/DDBJ databases">
        <title>Halophilic bacteria isolated from french cheeses.</title>
        <authorList>
            <person name="Kothe C.I."/>
            <person name="Farah-Kraiem B."/>
            <person name="Renault P."/>
            <person name="Dridi B."/>
        </authorList>
    </citation>
    <scope>NUCLEOTIDE SEQUENCE [LARGE SCALE GENOMIC DNA]</scope>
    <source>
        <strain evidence="3 4">FME14</strain>
    </source>
</reference>
<gene>
    <name evidence="3" type="ORF">EI167_20835</name>
</gene>
<protein>
    <recommendedName>
        <fullName evidence="5">Carboxypeptidase regulatory-like domain-containing protein</fullName>
    </recommendedName>
</protein>
<dbReference type="EMBL" id="RRZA01000117">
    <property type="protein sequence ID" value="MBE0459827.1"/>
    <property type="molecule type" value="Genomic_DNA"/>
</dbReference>
<keyword evidence="4" id="KW-1185">Reference proteome</keyword>
<evidence type="ECO:0000256" key="1">
    <source>
        <dbReference type="SAM" id="MobiDB-lite"/>
    </source>
</evidence>
<feature type="region of interest" description="Disordered" evidence="1">
    <location>
        <begin position="500"/>
        <end position="522"/>
    </location>
</feature>
<keyword evidence="2" id="KW-0732">Signal</keyword>